<accession>A0AA37QAJ5</accession>
<comment type="function">
    <text evidence="1 10">Controls the rotational direction of flagella during chemotaxis.</text>
</comment>
<dbReference type="AlphaFoldDB" id="A0AA37QAJ5"/>
<evidence type="ECO:0000256" key="8">
    <source>
        <dbReference type="ARBA" id="ARBA00022989"/>
    </source>
</evidence>
<keyword evidence="9 10" id="KW-0472">Membrane</keyword>
<evidence type="ECO:0000256" key="4">
    <source>
        <dbReference type="ARBA" id="ARBA00022475"/>
    </source>
</evidence>
<evidence type="ECO:0000313" key="12">
    <source>
        <dbReference type="Proteomes" id="UP001161325"/>
    </source>
</evidence>
<evidence type="ECO:0000256" key="9">
    <source>
        <dbReference type="ARBA" id="ARBA00023136"/>
    </source>
</evidence>
<dbReference type="InterPro" id="IPR005503">
    <property type="entry name" value="FliL"/>
</dbReference>
<evidence type="ECO:0000256" key="7">
    <source>
        <dbReference type="ARBA" id="ARBA00022779"/>
    </source>
</evidence>
<evidence type="ECO:0000256" key="1">
    <source>
        <dbReference type="ARBA" id="ARBA00002254"/>
    </source>
</evidence>
<keyword evidence="12" id="KW-1185">Reference proteome</keyword>
<dbReference type="PANTHER" id="PTHR35091:SF2">
    <property type="entry name" value="FLAGELLAR PROTEIN FLIL"/>
    <property type="match status" value="1"/>
</dbReference>
<keyword evidence="7 10" id="KW-0283">Flagellar rotation</keyword>
<dbReference type="Pfam" id="PF03748">
    <property type="entry name" value="FliL"/>
    <property type="match status" value="1"/>
</dbReference>
<keyword evidence="4 10" id="KW-1003">Cell membrane</keyword>
<organism evidence="11 12">
    <name type="scientific">Roseisolibacter agri</name>
    <dbReference type="NCBI Taxonomy" id="2014610"/>
    <lineage>
        <taxon>Bacteria</taxon>
        <taxon>Pseudomonadati</taxon>
        <taxon>Gemmatimonadota</taxon>
        <taxon>Gemmatimonadia</taxon>
        <taxon>Gemmatimonadales</taxon>
        <taxon>Gemmatimonadaceae</taxon>
        <taxon>Roseisolibacter</taxon>
    </lineage>
</organism>
<dbReference type="RefSeq" id="WP_284349826.1">
    <property type="nucleotide sequence ID" value="NZ_BRXS01000003.1"/>
</dbReference>
<keyword evidence="8 10" id="KW-1133">Transmembrane helix</keyword>
<dbReference type="GO" id="GO:0071978">
    <property type="term" value="P:bacterial-type flagellum-dependent swarming motility"/>
    <property type="evidence" value="ECO:0007669"/>
    <property type="project" value="TreeGrafter"/>
</dbReference>
<evidence type="ECO:0000256" key="10">
    <source>
        <dbReference type="RuleBase" id="RU364125"/>
    </source>
</evidence>
<dbReference type="EMBL" id="BRXS01000003">
    <property type="protein sequence ID" value="GLC25371.1"/>
    <property type="molecule type" value="Genomic_DNA"/>
</dbReference>
<evidence type="ECO:0000256" key="6">
    <source>
        <dbReference type="ARBA" id="ARBA00022692"/>
    </source>
</evidence>
<proteinExistence type="inferred from homology"/>
<evidence type="ECO:0000256" key="2">
    <source>
        <dbReference type="ARBA" id="ARBA00004162"/>
    </source>
</evidence>
<comment type="similarity">
    <text evidence="3 10">Belongs to the FliL family.</text>
</comment>
<comment type="caution">
    <text evidence="11">The sequence shown here is derived from an EMBL/GenBank/DDBJ whole genome shotgun (WGS) entry which is preliminary data.</text>
</comment>
<dbReference type="Proteomes" id="UP001161325">
    <property type="component" value="Unassembled WGS sequence"/>
</dbReference>
<evidence type="ECO:0000256" key="5">
    <source>
        <dbReference type="ARBA" id="ARBA00022500"/>
    </source>
</evidence>
<dbReference type="GO" id="GO:0005886">
    <property type="term" value="C:plasma membrane"/>
    <property type="evidence" value="ECO:0007669"/>
    <property type="project" value="UniProtKB-SubCell"/>
</dbReference>
<dbReference type="GO" id="GO:0006935">
    <property type="term" value="P:chemotaxis"/>
    <property type="evidence" value="ECO:0007669"/>
    <property type="project" value="UniProtKB-KW"/>
</dbReference>
<protein>
    <recommendedName>
        <fullName evidence="10">Flagellar protein FliL</fullName>
    </recommendedName>
</protein>
<comment type="subcellular location">
    <subcellularLocation>
        <location evidence="2">Cell membrane</location>
        <topology evidence="2">Single-pass membrane protein</topology>
    </subcellularLocation>
</comment>
<evidence type="ECO:0000313" key="11">
    <source>
        <dbReference type="EMBL" id="GLC25371.1"/>
    </source>
</evidence>
<dbReference type="GO" id="GO:0009425">
    <property type="term" value="C:bacterial-type flagellum basal body"/>
    <property type="evidence" value="ECO:0007669"/>
    <property type="project" value="InterPro"/>
</dbReference>
<feature type="transmembrane region" description="Helical" evidence="10">
    <location>
        <begin position="26"/>
        <end position="50"/>
    </location>
</feature>
<gene>
    <name evidence="11" type="ORF">rosag_18840</name>
</gene>
<keyword evidence="6 10" id="KW-0812">Transmembrane</keyword>
<sequence>MAASPESEVPAADEASPAKGASKLTLILAVVGGIAAGAAAGAFAVGPLVAQKLVPHAAAAAAAADSAKLAEGEAEHGEEGAEGAAAKPVHTIDNLVLNPAQSGGQRFLLLTIAFELKDAATLEAMKSRDAELRDVVLQSVGAKSVEYLADMAQRDSLKSELKTVAGKLFPDKKGVIRRIYFPQFVIQ</sequence>
<dbReference type="PANTHER" id="PTHR35091">
    <property type="entry name" value="FLAGELLAR PROTEIN FLIL"/>
    <property type="match status" value="1"/>
</dbReference>
<reference evidence="11" key="1">
    <citation type="submission" date="2022-08" db="EMBL/GenBank/DDBJ databases">
        <title>Draft genome sequencing of Roseisolibacter agri AW1220.</title>
        <authorList>
            <person name="Tobiishi Y."/>
            <person name="Tonouchi A."/>
        </authorList>
    </citation>
    <scope>NUCLEOTIDE SEQUENCE</scope>
    <source>
        <strain evidence="11">AW1220</strain>
    </source>
</reference>
<keyword evidence="5 10" id="KW-0145">Chemotaxis</keyword>
<name>A0AA37QAJ5_9BACT</name>
<evidence type="ECO:0000256" key="3">
    <source>
        <dbReference type="ARBA" id="ARBA00008281"/>
    </source>
</evidence>